<dbReference type="AlphaFoldDB" id="A0A645JGT7"/>
<reference evidence="1" key="1">
    <citation type="submission" date="2019-08" db="EMBL/GenBank/DDBJ databases">
        <authorList>
            <person name="Kucharzyk K."/>
            <person name="Murdoch R.W."/>
            <person name="Higgins S."/>
            <person name="Loffler F."/>
        </authorList>
    </citation>
    <scope>NUCLEOTIDE SEQUENCE</scope>
</reference>
<organism evidence="1">
    <name type="scientific">bioreactor metagenome</name>
    <dbReference type="NCBI Taxonomy" id="1076179"/>
    <lineage>
        <taxon>unclassified sequences</taxon>
        <taxon>metagenomes</taxon>
        <taxon>ecological metagenomes</taxon>
    </lineage>
</organism>
<dbReference type="EMBL" id="VSSQ01140740">
    <property type="protein sequence ID" value="MPN62567.1"/>
    <property type="molecule type" value="Genomic_DNA"/>
</dbReference>
<protein>
    <submittedName>
        <fullName evidence="1">Uncharacterized protein</fullName>
    </submittedName>
</protein>
<comment type="caution">
    <text evidence="1">The sequence shown here is derived from an EMBL/GenBank/DDBJ whole genome shotgun (WGS) entry which is preliminary data.</text>
</comment>
<accession>A0A645JGT7</accession>
<evidence type="ECO:0000313" key="1">
    <source>
        <dbReference type="EMBL" id="MPN62567.1"/>
    </source>
</evidence>
<sequence>MSCILILLVVGVALNRILDRLEERLLQWRPETKLSLDVERKGS</sequence>
<name>A0A645JGT7_9ZZZZ</name>
<proteinExistence type="predicted"/>
<gene>
    <name evidence="1" type="ORF">SDC9_210316</name>
</gene>